<name>A0A7S4J0C9_9STRA</name>
<proteinExistence type="predicted"/>
<feature type="region of interest" description="Disordered" evidence="2">
    <location>
        <begin position="1"/>
        <end position="21"/>
    </location>
</feature>
<comment type="caution">
    <text evidence="1">Lacks conserved residue(s) required for the propagation of feature annotation.</text>
</comment>
<evidence type="ECO:0000256" key="2">
    <source>
        <dbReference type="SAM" id="MobiDB-lite"/>
    </source>
</evidence>
<protein>
    <recommendedName>
        <fullName evidence="3">Urease domain-containing protein</fullName>
    </recommendedName>
</protein>
<evidence type="ECO:0000259" key="3">
    <source>
        <dbReference type="PROSITE" id="PS51368"/>
    </source>
</evidence>
<dbReference type="PROSITE" id="PS51368">
    <property type="entry name" value="UREASE_3"/>
    <property type="match status" value="1"/>
</dbReference>
<dbReference type="Gene3D" id="3.20.20.140">
    <property type="entry name" value="Metal-dependent hydrolases"/>
    <property type="match status" value="1"/>
</dbReference>
<organism evidence="4">
    <name type="scientific">Odontella aurita</name>
    <dbReference type="NCBI Taxonomy" id="265563"/>
    <lineage>
        <taxon>Eukaryota</taxon>
        <taxon>Sar</taxon>
        <taxon>Stramenopiles</taxon>
        <taxon>Ochrophyta</taxon>
        <taxon>Bacillariophyta</taxon>
        <taxon>Mediophyceae</taxon>
        <taxon>Biddulphiophycidae</taxon>
        <taxon>Eupodiscales</taxon>
        <taxon>Odontellaceae</taxon>
        <taxon>Odontella</taxon>
    </lineage>
</organism>
<reference evidence="4" key="1">
    <citation type="submission" date="2021-01" db="EMBL/GenBank/DDBJ databases">
        <authorList>
            <person name="Corre E."/>
            <person name="Pelletier E."/>
            <person name="Niang G."/>
            <person name="Scheremetjew M."/>
            <person name="Finn R."/>
            <person name="Kale V."/>
            <person name="Holt S."/>
            <person name="Cochrane G."/>
            <person name="Meng A."/>
            <person name="Brown T."/>
            <person name="Cohen L."/>
        </authorList>
    </citation>
    <scope>NUCLEOTIDE SEQUENCE</scope>
    <source>
        <strain evidence="4">Isolate 1302-5</strain>
    </source>
</reference>
<evidence type="ECO:0000256" key="1">
    <source>
        <dbReference type="PROSITE-ProRule" id="PRU00700"/>
    </source>
</evidence>
<gene>
    <name evidence="4" type="ORF">OAUR00152_LOCUS18633</name>
</gene>
<dbReference type="AlphaFoldDB" id="A0A7S4J0C9"/>
<dbReference type="PANTHER" id="PTHR43440:SF1">
    <property type="entry name" value="UREASE"/>
    <property type="match status" value="1"/>
</dbReference>
<dbReference type="InterPro" id="IPR032466">
    <property type="entry name" value="Metal_Hydrolase"/>
</dbReference>
<dbReference type="PANTHER" id="PTHR43440">
    <property type="entry name" value="UREASE"/>
    <property type="match status" value="1"/>
</dbReference>
<accession>A0A7S4J0C9</accession>
<sequence>MGDPNASIPTPQPVSMRPMFGSHGKAVGTTSIAFVSDAAVQAGVGEKYGLGKEVVAVRRCRGLSKGDMVLNDATPAITVDPETFEVRADGERLTCEAVGQVPLAQRFFLF</sequence>
<dbReference type="GO" id="GO:0009039">
    <property type="term" value="F:urease activity"/>
    <property type="evidence" value="ECO:0007669"/>
    <property type="project" value="InterPro"/>
</dbReference>
<evidence type="ECO:0000313" key="4">
    <source>
        <dbReference type="EMBL" id="CAE2245747.1"/>
    </source>
</evidence>
<dbReference type="InterPro" id="IPR017951">
    <property type="entry name" value="Urease_asu_c"/>
</dbReference>
<dbReference type="EMBL" id="HBKQ01027559">
    <property type="protein sequence ID" value="CAE2245747.1"/>
    <property type="molecule type" value="Transcribed_RNA"/>
</dbReference>
<dbReference type="InterPro" id="IPR050112">
    <property type="entry name" value="Urease_alpha_subunit"/>
</dbReference>
<dbReference type="GO" id="GO:0016151">
    <property type="term" value="F:nickel cation binding"/>
    <property type="evidence" value="ECO:0007669"/>
    <property type="project" value="InterPro"/>
</dbReference>
<feature type="domain" description="Urease" evidence="3">
    <location>
        <begin position="1"/>
        <end position="110"/>
    </location>
</feature>
<dbReference type="SUPFAM" id="SSF51556">
    <property type="entry name" value="Metallo-dependent hydrolases"/>
    <property type="match status" value="1"/>
</dbReference>